<proteinExistence type="predicted"/>
<dbReference type="Pfam" id="PF04234">
    <property type="entry name" value="CopC"/>
    <property type="match status" value="1"/>
</dbReference>
<dbReference type="PANTHER" id="PTHR34820:SF4">
    <property type="entry name" value="INNER MEMBRANE PROTEIN YEBZ"/>
    <property type="match status" value="1"/>
</dbReference>
<dbReference type="GO" id="GO:0030313">
    <property type="term" value="C:cell envelope"/>
    <property type="evidence" value="ECO:0007669"/>
    <property type="project" value="UniProtKB-SubCell"/>
</dbReference>
<dbReference type="SUPFAM" id="SSF81296">
    <property type="entry name" value="E set domains"/>
    <property type="match status" value="1"/>
</dbReference>
<dbReference type="InterPro" id="IPR007348">
    <property type="entry name" value="CopC_dom"/>
</dbReference>
<feature type="region of interest" description="Disordered" evidence="5">
    <location>
        <begin position="163"/>
        <end position="184"/>
    </location>
</feature>
<keyword evidence="2" id="KW-0479">Metal-binding</keyword>
<dbReference type="GO" id="GO:0046688">
    <property type="term" value="P:response to copper ion"/>
    <property type="evidence" value="ECO:0007669"/>
    <property type="project" value="InterPro"/>
</dbReference>
<dbReference type="Proteomes" id="UP001139516">
    <property type="component" value="Unassembled WGS sequence"/>
</dbReference>
<evidence type="ECO:0000256" key="2">
    <source>
        <dbReference type="ARBA" id="ARBA00022723"/>
    </source>
</evidence>
<comment type="caution">
    <text evidence="7">The sequence shown here is derived from an EMBL/GenBank/DDBJ whole genome shotgun (WGS) entry which is preliminary data.</text>
</comment>
<evidence type="ECO:0000313" key="8">
    <source>
        <dbReference type="Proteomes" id="UP001139516"/>
    </source>
</evidence>
<dbReference type="AlphaFoldDB" id="A0A9X1YCZ6"/>
<dbReference type="InterPro" id="IPR014756">
    <property type="entry name" value="Ig_E-set"/>
</dbReference>
<evidence type="ECO:0000259" key="6">
    <source>
        <dbReference type="Pfam" id="PF04234"/>
    </source>
</evidence>
<dbReference type="EMBL" id="JALPRX010000083">
    <property type="protein sequence ID" value="MCK8786437.1"/>
    <property type="molecule type" value="Genomic_DNA"/>
</dbReference>
<dbReference type="InterPro" id="IPR032694">
    <property type="entry name" value="CopC/D"/>
</dbReference>
<evidence type="ECO:0000256" key="4">
    <source>
        <dbReference type="ARBA" id="ARBA00023008"/>
    </source>
</evidence>
<evidence type="ECO:0000256" key="1">
    <source>
        <dbReference type="ARBA" id="ARBA00004196"/>
    </source>
</evidence>
<reference evidence="7" key="1">
    <citation type="submission" date="2022-04" db="EMBL/GenBank/DDBJ databases">
        <title>Roseomonas acroporae sp. nov., isolated from coral Acropora digitifera.</title>
        <authorList>
            <person name="Sun H."/>
        </authorList>
    </citation>
    <scope>NUCLEOTIDE SEQUENCE</scope>
    <source>
        <strain evidence="7">NAR14</strain>
    </source>
</reference>
<keyword evidence="4" id="KW-0186">Copper</keyword>
<dbReference type="InterPro" id="IPR014755">
    <property type="entry name" value="Cu-Rt/internalin_Ig-like"/>
</dbReference>
<dbReference type="RefSeq" id="WP_248668552.1">
    <property type="nucleotide sequence ID" value="NZ_JALPRX010000083.1"/>
</dbReference>
<dbReference type="PANTHER" id="PTHR34820">
    <property type="entry name" value="INNER MEMBRANE PROTEIN YEBZ"/>
    <property type="match status" value="1"/>
</dbReference>
<dbReference type="GO" id="GO:0005886">
    <property type="term" value="C:plasma membrane"/>
    <property type="evidence" value="ECO:0007669"/>
    <property type="project" value="TreeGrafter"/>
</dbReference>
<feature type="compositionally biased region" description="Low complexity" evidence="5">
    <location>
        <begin position="165"/>
        <end position="177"/>
    </location>
</feature>
<comment type="subcellular location">
    <subcellularLocation>
        <location evidence="1">Cell envelope</location>
    </subcellularLocation>
</comment>
<dbReference type="GO" id="GO:0005507">
    <property type="term" value="F:copper ion binding"/>
    <property type="evidence" value="ECO:0007669"/>
    <property type="project" value="InterPro"/>
</dbReference>
<keyword evidence="3" id="KW-0732">Signal</keyword>
<evidence type="ECO:0000256" key="3">
    <source>
        <dbReference type="ARBA" id="ARBA00022729"/>
    </source>
</evidence>
<sequence length="184" mass="19271">MSVPPTRPERRNPAMRAAWRSLWRSLWLSPGRLSLAAAALLAVAPPLLAARPAAAHAIVVESRPAAGTAVPAGPVEVDIRYNSRIDVARSRLGLARGTGQAGEARGPEERLALTEDPSGARLIARTGPLEPGPYRLRWQVLAVDGHITRGDIVFTVVPRDALRDAAPGGTPQAAAPATGGGTIR</sequence>
<gene>
    <name evidence="7" type="ORF">M0638_18845</name>
</gene>
<protein>
    <submittedName>
        <fullName evidence="7">Copper resistance protein CopC</fullName>
    </submittedName>
</protein>
<accession>A0A9X1YCZ6</accession>
<name>A0A9X1YCZ6_9PROT</name>
<dbReference type="GO" id="GO:0006825">
    <property type="term" value="P:copper ion transport"/>
    <property type="evidence" value="ECO:0007669"/>
    <property type="project" value="InterPro"/>
</dbReference>
<dbReference type="GO" id="GO:0042597">
    <property type="term" value="C:periplasmic space"/>
    <property type="evidence" value="ECO:0007669"/>
    <property type="project" value="InterPro"/>
</dbReference>
<feature type="domain" description="CopC" evidence="6">
    <location>
        <begin position="56"/>
        <end position="156"/>
    </location>
</feature>
<organism evidence="7 8">
    <name type="scientific">Roseomonas acroporae</name>
    <dbReference type="NCBI Taxonomy" id="2937791"/>
    <lineage>
        <taxon>Bacteria</taxon>
        <taxon>Pseudomonadati</taxon>
        <taxon>Pseudomonadota</taxon>
        <taxon>Alphaproteobacteria</taxon>
        <taxon>Acetobacterales</taxon>
        <taxon>Roseomonadaceae</taxon>
        <taxon>Roseomonas</taxon>
    </lineage>
</organism>
<dbReference type="Gene3D" id="2.60.40.1220">
    <property type="match status" value="1"/>
</dbReference>
<evidence type="ECO:0000256" key="5">
    <source>
        <dbReference type="SAM" id="MobiDB-lite"/>
    </source>
</evidence>
<keyword evidence="8" id="KW-1185">Reference proteome</keyword>
<evidence type="ECO:0000313" key="7">
    <source>
        <dbReference type="EMBL" id="MCK8786437.1"/>
    </source>
</evidence>